<evidence type="ECO:0000259" key="2">
    <source>
        <dbReference type="PROSITE" id="PS50110"/>
    </source>
</evidence>
<evidence type="ECO:0000256" key="1">
    <source>
        <dbReference type="PROSITE-ProRule" id="PRU00169"/>
    </source>
</evidence>
<sequence>MSDDTPRLQKTVLVIACADSPVLNAVAEVLSTWKLECAEDNKDALALIEKTAFDLVITDQASSARDDVELLRKIRRVRPHARVIIVAETSTPADVIAAMRAQAFSYFTKPLSAPAMEEVLQLAMESPAWDEAIEVLSGTDAWIRLSLRCDVSTANRLHQFVREFLLLPRDDEEKVATACREMLLNAMEHGGKFNPERRIEIAFLRARHVVLIRIKDPGEGFSLKDNLDTAMNNPPDDPMRHLKHRSEEGMRPGGYGILVAKNLVDEMFYGEKGNDVLLIKYIHDERKASPSPA</sequence>
<dbReference type="Gene3D" id="3.30.565.10">
    <property type="entry name" value="Histidine kinase-like ATPase, C-terminal domain"/>
    <property type="match status" value="1"/>
</dbReference>
<dbReference type="InterPro" id="IPR003594">
    <property type="entry name" value="HATPase_dom"/>
</dbReference>
<keyword evidence="3" id="KW-0067">ATP-binding</keyword>
<evidence type="ECO:0000313" key="4">
    <source>
        <dbReference type="Proteomes" id="UP000515312"/>
    </source>
</evidence>
<dbReference type="InterPro" id="IPR052048">
    <property type="entry name" value="ST_Response_Regulator"/>
</dbReference>
<accession>A0A7G8BG41</accession>
<organism evidence="3 4">
    <name type="scientific">Alloacidobacterium dinghuense</name>
    <dbReference type="NCBI Taxonomy" id="2763107"/>
    <lineage>
        <taxon>Bacteria</taxon>
        <taxon>Pseudomonadati</taxon>
        <taxon>Acidobacteriota</taxon>
        <taxon>Terriglobia</taxon>
        <taxon>Terriglobales</taxon>
        <taxon>Acidobacteriaceae</taxon>
        <taxon>Alloacidobacterium</taxon>
    </lineage>
</organism>
<dbReference type="CDD" id="cd16936">
    <property type="entry name" value="HATPase_RsbW-like"/>
    <property type="match status" value="1"/>
</dbReference>
<dbReference type="InterPro" id="IPR036890">
    <property type="entry name" value="HATPase_C_sf"/>
</dbReference>
<keyword evidence="4" id="KW-1185">Reference proteome</keyword>
<dbReference type="CDD" id="cd00156">
    <property type="entry name" value="REC"/>
    <property type="match status" value="1"/>
</dbReference>
<reference evidence="3 4" key="1">
    <citation type="submission" date="2020-08" db="EMBL/GenBank/DDBJ databases">
        <title>Edaphobacter telluris sp. nov. and Acidobacterium dinghuensis sp. nov., two acidobacteria isolated from forest soil.</title>
        <authorList>
            <person name="Fu J."/>
            <person name="Qiu L."/>
        </authorList>
    </citation>
    <scope>NUCLEOTIDE SEQUENCE [LARGE SCALE GENOMIC DNA]</scope>
    <source>
        <strain evidence="3">4Y35</strain>
    </source>
</reference>
<dbReference type="SUPFAM" id="SSF55874">
    <property type="entry name" value="ATPase domain of HSP90 chaperone/DNA topoisomerase II/histidine kinase"/>
    <property type="match status" value="1"/>
</dbReference>
<dbReference type="GO" id="GO:0005524">
    <property type="term" value="F:ATP binding"/>
    <property type="evidence" value="ECO:0007669"/>
    <property type="project" value="UniProtKB-KW"/>
</dbReference>
<dbReference type="RefSeq" id="WP_186742201.1">
    <property type="nucleotide sequence ID" value="NZ_CP060394.1"/>
</dbReference>
<feature type="domain" description="Response regulatory" evidence="2">
    <location>
        <begin position="1"/>
        <end position="124"/>
    </location>
</feature>
<keyword evidence="3" id="KW-0547">Nucleotide-binding</keyword>
<dbReference type="EMBL" id="CP060394">
    <property type="protein sequence ID" value="QNI31511.1"/>
    <property type="molecule type" value="Genomic_DNA"/>
</dbReference>
<dbReference type="Pfam" id="PF00072">
    <property type="entry name" value="Response_reg"/>
    <property type="match status" value="1"/>
</dbReference>
<dbReference type="AlphaFoldDB" id="A0A7G8BG41"/>
<dbReference type="PROSITE" id="PS50110">
    <property type="entry name" value="RESPONSE_REGULATORY"/>
    <property type="match status" value="1"/>
</dbReference>
<evidence type="ECO:0000313" key="3">
    <source>
        <dbReference type="EMBL" id="QNI31511.1"/>
    </source>
</evidence>
<name>A0A7G8BG41_9BACT</name>
<dbReference type="KEGG" id="adin:H7849_20920"/>
<dbReference type="InterPro" id="IPR011006">
    <property type="entry name" value="CheY-like_superfamily"/>
</dbReference>
<dbReference type="SUPFAM" id="SSF52172">
    <property type="entry name" value="CheY-like"/>
    <property type="match status" value="1"/>
</dbReference>
<dbReference type="PANTHER" id="PTHR43228">
    <property type="entry name" value="TWO-COMPONENT RESPONSE REGULATOR"/>
    <property type="match status" value="1"/>
</dbReference>
<dbReference type="Pfam" id="PF13581">
    <property type="entry name" value="HATPase_c_2"/>
    <property type="match status" value="1"/>
</dbReference>
<feature type="modified residue" description="4-aspartylphosphate" evidence="1">
    <location>
        <position position="59"/>
    </location>
</feature>
<dbReference type="SMART" id="SM00448">
    <property type="entry name" value="REC"/>
    <property type="match status" value="1"/>
</dbReference>
<dbReference type="PANTHER" id="PTHR43228:SF1">
    <property type="entry name" value="TWO-COMPONENT RESPONSE REGULATOR ARR22"/>
    <property type="match status" value="1"/>
</dbReference>
<dbReference type="GO" id="GO:0000160">
    <property type="term" value="P:phosphorelay signal transduction system"/>
    <property type="evidence" value="ECO:0007669"/>
    <property type="project" value="InterPro"/>
</dbReference>
<gene>
    <name evidence="3" type="ORF">H7849_20920</name>
</gene>
<keyword evidence="1" id="KW-0597">Phosphoprotein</keyword>
<protein>
    <submittedName>
        <fullName evidence="3">ATP-binding protein</fullName>
    </submittedName>
</protein>
<dbReference type="InterPro" id="IPR001789">
    <property type="entry name" value="Sig_transdc_resp-reg_receiver"/>
</dbReference>
<dbReference type="Proteomes" id="UP000515312">
    <property type="component" value="Chromosome"/>
</dbReference>
<dbReference type="Gene3D" id="3.40.50.2300">
    <property type="match status" value="1"/>
</dbReference>
<proteinExistence type="predicted"/>